<sequence length="146" mass="16390">MVSGGSDNARLDKGKVIQSEVSLIDCTKSDSAWDRWLQQMHGQTVLLLVYEYGLAITKGQDLQTSTKACIVPVETDRAGVTAESVYIKLSPDYKSSRAKPFKRRPYVKSSMANYQQLREDWKAIGRRMDAHEASLATRQSTIEAFI</sequence>
<keyword evidence="2" id="KW-1185">Reference proteome</keyword>
<organism evidence="1 2">
    <name type="scientific">Phytophthora aleatoria</name>
    <dbReference type="NCBI Taxonomy" id="2496075"/>
    <lineage>
        <taxon>Eukaryota</taxon>
        <taxon>Sar</taxon>
        <taxon>Stramenopiles</taxon>
        <taxon>Oomycota</taxon>
        <taxon>Peronosporomycetes</taxon>
        <taxon>Peronosporales</taxon>
        <taxon>Peronosporaceae</taxon>
        <taxon>Phytophthora</taxon>
    </lineage>
</organism>
<dbReference type="Proteomes" id="UP000709295">
    <property type="component" value="Unassembled WGS sequence"/>
</dbReference>
<evidence type="ECO:0000313" key="2">
    <source>
        <dbReference type="Proteomes" id="UP000709295"/>
    </source>
</evidence>
<proteinExistence type="predicted"/>
<reference evidence="1" key="1">
    <citation type="submission" date="2021-01" db="EMBL/GenBank/DDBJ databases">
        <title>Phytophthora aleatoria, a newly-described species from Pinus radiata is distinct from Phytophthora cactorum isolates based on comparative genomics.</title>
        <authorList>
            <person name="Mcdougal R."/>
            <person name="Panda P."/>
            <person name="Williams N."/>
            <person name="Studholme D.J."/>
        </authorList>
    </citation>
    <scope>NUCLEOTIDE SEQUENCE</scope>
    <source>
        <strain evidence="1">NZFS 4037</strain>
    </source>
</reference>
<dbReference type="EMBL" id="JAENGY010000089">
    <property type="protein sequence ID" value="KAG6974420.1"/>
    <property type="molecule type" value="Genomic_DNA"/>
</dbReference>
<name>A0A8J5IUQ0_9STRA</name>
<protein>
    <submittedName>
        <fullName evidence="1">Uncharacterized protein</fullName>
    </submittedName>
</protein>
<comment type="caution">
    <text evidence="1">The sequence shown here is derived from an EMBL/GenBank/DDBJ whole genome shotgun (WGS) entry which is preliminary data.</text>
</comment>
<dbReference type="AlphaFoldDB" id="A0A8J5IUQ0"/>
<accession>A0A8J5IUQ0</accession>
<gene>
    <name evidence="1" type="ORF">JG688_00003084</name>
</gene>
<evidence type="ECO:0000313" key="1">
    <source>
        <dbReference type="EMBL" id="KAG6974420.1"/>
    </source>
</evidence>